<name>A0AAD8IZ18_9APIA</name>
<dbReference type="SUPFAM" id="SSF55681">
    <property type="entry name" value="Class II aaRS and biotin synthetases"/>
    <property type="match status" value="1"/>
</dbReference>
<dbReference type="InterPro" id="IPR004333">
    <property type="entry name" value="SBP_dom"/>
</dbReference>
<evidence type="ECO:0000256" key="3">
    <source>
        <dbReference type="ARBA" id="ARBA00022833"/>
    </source>
</evidence>
<dbReference type="InterPro" id="IPR044817">
    <property type="entry name" value="SBP-like"/>
</dbReference>
<dbReference type="SUPFAM" id="SSF103612">
    <property type="entry name" value="SBT domain"/>
    <property type="match status" value="1"/>
</dbReference>
<evidence type="ECO:0000256" key="2">
    <source>
        <dbReference type="ARBA" id="ARBA00022771"/>
    </source>
</evidence>
<dbReference type="GO" id="GO:0003677">
    <property type="term" value="F:DNA binding"/>
    <property type="evidence" value="ECO:0007669"/>
    <property type="project" value="InterPro"/>
</dbReference>
<evidence type="ECO:0000256" key="1">
    <source>
        <dbReference type="ARBA" id="ARBA00022723"/>
    </source>
</evidence>
<dbReference type="GO" id="GO:0008270">
    <property type="term" value="F:zinc ion binding"/>
    <property type="evidence" value="ECO:0007669"/>
    <property type="project" value="UniProtKB-KW"/>
</dbReference>
<dbReference type="Proteomes" id="UP001237642">
    <property type="component" value="Unassembled WGS sequence"/>
</dbReference>
<protein>
    <recommendedName>
        <fullName evidence="6">SBP-type domain-containing protein</fullName>
    </recommendedName>
</protein>
<comment type="caution">
    <text evidence="7">The sequence shown here is derived from an EMBL/GenBank/DDBJ whole genome shotgun (WGS) entry which is preliminary data.</text>
</comment>
<keyword evidence="1" id="KW-0479">Metal-binding</keyword>
<dbReference type="InterPro" id="IPR036893">
    <property type="entry name" value="SBP_sf"/>
</dbReference>
<dbReference type="PROSITE" id="PS51141">
    <property type="entry name" value="ZF_SBP"/>
    <property type="match status" value="1"/>
</dbReference>
<feature type="compositionally biased region" description="Acidic residues" evidence="5">
    <location>
        <begin position="11"/>
        <end position="22"/>
    </location>
</feature>
<keyword evidence="8" id="KW-1185">Reference proteome</keyword>
<keyword evidence="2 4" id="KW-0863">Zinc-finger</keyword>
<dbReference type="PANTHER" id="PTHR31251:SF197">
    <property type="entry name" value="SQUAMOSA PROMOTER-BINDING-LIKE PROTEIN 16"/>
    <property type="match status" value="1"/>
</dbReference>
<evidence type="ECO:0000256" key="5">
    <source>
        <dbReference type="SAM" id="MobiDB-lite"/>
    </source>
</evidence>
<evidence type="ECO:0000259" key="6">
    <source>
        <dbReference type="PROSITE" id="PS51141"/>
    </source>
</evidence>
<evidence type="ECO:0000313" key="7">
    <source>
        <dbReference type="EMBL" id="KAK1394326.1"/>
    </source>
</evidence>
<evidence type="ECO:0000256" key="4">
    <source>
        <dbReference type="PROSITE-ProRule" id="PRU00470"/>
    </source>
</evidence>
<keyword evidence="3" id="KW-0862">Zinc</keyword>
<dbReference type="AlphaFoldDB" id="A0AAD8IZ18"/>
<proteinExistence type="predicted"/>
<dbReference type="InterPro" id="IPR045864">
    <property type="entry name" value="aa-tRNA-synth_II/BPL/LPL"/>
</dbReference>
<feature type="compositionally biased region" description="Basic and acidic residues" evidence="5">
    <location>
        <begin position="1"/>
        <end position="10"/>
    </location>
</feature>
<dbReference type="EMBL" id="JAUIZM010000003">
    <property type="protein sequence ID" value="KAK1394326.1"/>
    <property type="molecule type" value="Genomic_DNA"/>
</dbReference>
<reference evidence="7" key="2">
    <citation type="submission" date="2023-05" db="EMBL/GenBank/DDBJ databases">
        <authorList>
            <person name="Schelkunov M.I."/>
        </authorList>
    </citation>
    <scope>NUCLEOTIDE SEQUENCE</scope>
    <source>
        <strain evidence="7">Hsosn_3</strain>
        <tissue evidence="7">Leaf</tissue>
    </source>
</reference>
<sequence length="225" mass="25580">MRDRMNADVVKEDEEDEDAEDDNKEKRVMTYRKGSGGGSAQPCCQVQDCLSNMSIAKAYHRMHKVCEFHAKAPVVLISGVQQRFCQQCSRLGNLIFIIGWLNQFKLHELAKVYEKYKEQGDQKVAAIGVSASKWITFHGVSVNVTTDLTPFMKHSVRVGEMGYREVAAYLLDHDHFAKVPPTALVKITHSIFNVNDSVNWNKLTHSLRNTYLLCLSDKILKQSFL</sequence>
<evidence type="ECO:0000313" key="8">
    <source>
        <dbReference type="Proteomes" id="UP001237642"/>
    </source>
</evidence>
<dbReference type="PANTHER" id="PTHR31251">
    <property type="entry name" value="SQUAMOSA PROMOTER-BINDING-LIKE PROTEIN 4"/>
    <property type="match status" value="1"/>
</dbReference>
<organism evidence="7 8">
    <name type="scientific">Heracleum sosnowskyi</name>
    <dbReference type="NCBI Taxonomy" id="360622"/>
    <lineage>
        <taxon>Eukaryota</taxon>
        <taxon>Viridiplantae</taxon>
        <taxon>Streptophyta</taxon>
        <taxon>Embryophyta</taxon>
        <taxon>Tracheophyta</taxon>
        <taxon>Spermatophyta</taxon>
        <taxon>Magnoliopsida</taxon>
        <taxon>eudicotyledons</taxon>
        <taxon>Gunneridae</taxon>
        <taxon>Pentapetalae</taxon>
        <taxon>asterids</taxon>
        <taxon>campanulids</taxon>
        <taxon>Apiales</taxon>
        <taxon>Apiaceae</taxon>
        <taxon>Apioideae</taxon>
        <taxon>apioid superclade</taxon>
        <taxon>Tordylieae</taxon>
        <taxon>Tordyliinae</taxon>
        <taxon>Heracleum</taxon>
    </lineage>
</organism>
<accession>A0AAD8IZ18</accession>
<dbReference type="Gene3D" id="4.10.1100.10">
    <property type="entry name" value="Transcription factor, SBP-box domain"/>
    <property type="match status" value="1"/>
</dbReference>
<feature type="region of interest" description="Disordered" evidence="5">
    <location>
        <begin position="1"/>
        <end position="26"/>
    </location>
</feature>
<dbReference type="Pfam" id="PF03110">
    <property type="entry name" value="SBP"/>
    <property type="match status" value="1"/>
</dbReference>
<dbReference type="GO" id="GO:0005634">
    <property type="term" value="C:nucleus"/>
    <property type="evidence" value="ECO:0007669"/>
    <property type="project" value="InterPro"/>
</dbReference>
<gene>
    <name evidence="7" type="ORF">POM88_013382</name>
</gene>
<reference evidence="7" key="1">
    <citation type="submission" date="2023-02" db="EMBL/GenBank/DDBJ databases">
        <title>Genome of toxic invasive species Heracleum sosnowskyi carries increased number of genes despite the absence of recent whole-genome duplications.</title>
        <authorList>
            <person name="Schelkunov M."/>
            <person name="Shtratnikova V."/>
            <person name="Makarenko M."/>
            <person name="Klepikova A."/>
            <person name="Omelchenko D."/>
            <person name="Novikova G."/>
            <person name="Obukhova E."/>
            <person name="Bogdanov V."/>
            <person name="Penin A."/>
            <person name="Logacheva M."/>
        </authorList>
    </citation>
    <scope>NUCLEOTIDE SEQUENCE</scope>
    <source>
        <strain evidence="7">Hsosn_3</strain>
        <tissue evidence="7">Leaf</tissue>
    </source>
</reference>
<feature type="domain" description="SBP-type" evidence="6">
    <location>
        <begin position="41"/>
        <end position="118"/>
    </location>
</feature>